<name>A0A1H3GJ23_9PSED</name>
<feature type="transmembrane region" description="Helical" evidence="6">
    <location>
        <begin position="90"/>
        <end position="111"/>
    </location>
</feature>
<evidence type="ECO:0000259" key="7">
    <source>
        <dbReference type="Pfam" id="PF00892"/>
    </source>
</evidence>
<evidence type="ECO:0000256" key="6">
    <source>
        <dbReference type="SAM" id="Phobius"/>
    </source>
</evidence>
<proteinExistence type="predicted"/>
<feature type="transmembrane region" description="Helical" evidence="6">
    <location>
        <begin position="123"/>
        <end position="141"/>
    </location>
</feature>
<reference evidence="9" key="1">
    <citation type="submission" date="2016-10" db="EMBL/GenBank/DDBJ databases">
        <authorList>
            <person name="Varghese N."/>
            <person name="Submissions S."/>
        </authorList>
    </citation>
    <scope>NUCLEOTIDE SEQUENCE [LARGE SCALE GENOMIC DNA]</scope>
    <source>
        <strain evidence="9">NRRL B-59562</strain>
    </source>
</reference>
<dbReference type="InterPro" id="IPR000620">
    <property type="entry name" value="EamA_dom"/>
</dbReference>
<evidence type="ECO:0000313" key="8">
    <source>
        <dbReference type="EMBL" id="SDY02648.1"/>
    </source>
</evidence>
<evidence type="ECO:0000256" key="1">
    <source>
        <dbReference type="ARBA" id="ARBA00004651"/>
    </source>
</evidence>
<dbReference type="AlphaFoldDB" id="A0A1H3GJ23"/>
<feature type="domain" description="EamA" evidence="7">
    <location>
        <begin position="7"/>
        <end position="134"/>
    </location>
</feature>
<comment type="subcellular location">
    <subcellularLocation>
        <location evidence="1">Cell membrane</location>
        <topology evidence="1">Multi-pass membrane protein</topology>
    </subcellularLocation>
</comment>
<dbReference type="STRING" id="1007099.SAMN05216287_4368"/>
<evidence type="ECO:0000313" key="9">
    <source>
        <dbReference type="Proteomes" id="UP000243778"/>
    </source>
</evidence>
<keyword evidence="9" id="KW-1185">Reference proteome</keyword>
<dbReference type="Gene3D" id="1.10.3730.20">
    <property type="match status" value="1"/>
</dbReference>
<feature type="transmembrane region" description="Helical" evidence="6">
    <location>
        <begin position="177"/>
        <end position="194"/>
    </location>
</feature>
<dbReference type="EMBL" id="FNNU01000009">
    <property type="protein sequence ID" value="SDY02648.1"/>
    <property type="molecule type" value="Genomic_DNA"/>
</dbReference>
<evidence type="ECO:0000256" key="3">
    <source>
        <dbReference type="ARBA" id="ARBA00022692"/>
    </source>
</evidence>
<feature type="domain" description="EamA" evidence="7">
    <location>
        <begin position="146"/>
        <end position="277"/>
    </location>
</feature>
<evidence type="ECO:0000256" key="2">
    <source>
        <dbReference type="ARBA" id="ARBA00022475"/>
    </source>
</evidence>
<dbReference type="Proteomes" id="UP000243778">
    <property type="component" value="Unassembled WGS sequence"/>
</dbReference>
<feature type="transmembrane region" description="Helical" evidence="6">
    <location>
        <begin position="260"/>
        <end position="277"/>
    </location>
</feature>
<dbReference type="PANTHER" id="PTHR42920">
    <property type="entry name" value="OS03G0707200 PROTEIN-RELATED"/>
    <property type="match status" value="1"/>
</dbReference>
<sequence>MTPRRALIGLHIGALAFGLSGIFGKLALAAPLAIVVGRSLFAVAALIPFSRLRAGESPIDRRRLAMLAGSGLLLGGHWLTFFYAVKISGVAIATLGFASFPAFTVLLEGLLFRERIQRREWTLVGLVSLGLVLVTPHFDLASGSTSGLLWAVSSGLLFALLTLANRATVRGLNPMQAALCQNAAILLCLLPFAWRDLLEVRALDWLWLFMLGAFCTGVAHSLFVSALHVLNARSAALVFALEPVYGIAFAWWLFSEQPTLRMLLGGALIIAAIVLSSRAKNDPPAVKAVETL</sequence>
<keyword evidence="5 6" id="KW-0472">Membrane</keyword>
<dbReference type="OrthoDB" id="9150437at2"/>
<dbReference type="SUPFAM" id="SSF103481">
    <property type="entry name" value="Multidrug resistance efflux transporter EmrE"/>
    <property type="match status" value="2"/>
</dbReference>
<feature type="transmembrane region" description="Helical" evidence="6">
    <location>
        <begin position="64"/>
        <end position="84"/>
    </location>
</feature>
<dbReference type="InterPro" id="IPR037185">
    <property type="entry name" value="EmrE-like"/>
</dbReference>
<keyword evidence="4 6" id="KW-1133">Transmembrane helix</keyword>
<keyword evidence="2" id="KW-1003">Cell membrane</keyword>
<keyword evidence="3 6" id="KW-0812">Transmembrane</keyword>
<feature type="transmembrane region" description="Helical" evidence="6">
    <location>
        <begin position="206"/>
        <end position="227"/>
    </location>
</feature>
<dbReference type="RefSeq" id="WP_090231762.1">
    <property type="nucleotide sequence ID" value="NZ_FNNU01000009.1"/>
</dbReference>
<dbReference type="InterPro" id="IPR051258">
    <property type="entry name" value="Diverse_Substrate_Transporter"/>
</dbReference>
<feature type="transmembrane region" description="Helical" evidence="6">
    <location>
        <begin position="147"/>
        <end position="165"/>
    </location>
</feature>
<accession>A0A1H3GJ23</accession>
<evidence type="ECO:0000256" key="4">
    <source>
        <dbReference type="ARBA" id="ARBA00022989"/>
    </source>
</evidence>
<gene>
    <name evidence="8" type="ORF">SAMN05216287_4368</name>
</gene>
<protein>
    <submittedName>
        <fullName evidence="8">EamA domain-containing membrane protein RarD</fullName>
    </submittedName>
</protein>
<dbReference type="Pfam" id="PF00892">
    <property type="entry name" value="EamA"/>
    <property type="match status" value="2"/>
</dbReference>
<evidence type="ECO:0000256" key="5">
    <source>
        <dbReference type="ARBA" id="ARBA00023136"/>
    </source>
</evidence>
<dbReference type="PANTHER" id="PTHR42920:SF5">
    <property type="entry name" value="EAMA DOMAIN-CONTAINING PROTEIN"/>
    <property type="match status" value="1"/>
</dbReference>
<feature type="transmembrane region" description="Helical" evidence="6">
    <location>
        <begin position="234"/>
        <end position="254"/>
    </location>
</feature>
<organism evidence="8 9">
    <name type="scientific">Pseudomonas kuykendallii</name>
    <dbReference type="NCBI Taxonomy" id="1007099"/>
    <lineage>
        <taxon>Bacteria</taxon>
        <taxon>Pseudomonadati</taxon>
        <taxon>Pseudomonadota</taxon>
        <taxon>Gammaproteobacteria</taxon>
        <taxon>Pseudomonadales</taxon>
        <taxon>Pseudomonadaceae</taxon>
        <taxon>Pseudomonas</taxon>
    </lineage>
</organism>
<dbReference type="GO" id="GO:0005886">
    <property type="term" value="C:plasma membrane"/>
    <property type="evidence" value="ECO:0007669"/>
    <property type="project" value="UniProtKB-SubCell"/>
</dbReference>
<feature type="transmembrane region" description="Helical" evidence="6">
    <location>
        <begin position="28"/>
        <end position="52"/>
    </location>
</feature>